<gene>
    <name evidence="2" type="ORF">CCR87_00620</name>
</gene>
<feature type="region of interest" description="Disordered" evidence="1">
    <location>
        <begin position="231"/>
        <end position="273"/>
    </location>
</feature>
<evidence type="ECO:0000256" key="1">
    <source>
        <dbReference type="SAM" id="MobiDB-lite"/>
    </source>
</evidence>
<reference evidence="2" key="2">
    <citation type="journal article" date="2020" name="Microorganisms">
        <title>Osmotic Adaptation and Compatible Solute Biosynthesis of Phototrophic Bacteria as Revealed from Genome Analyses.</title>
        <authorList>
            <person name="Imhoff J.F."/>
            <person name="Rahn T."/>
            <person name="Kunzel S."/>
            <person name="Keller A."/>
            <person name="Neulinger S.C."/>
        </authorList>
    </citation>
    <scope>NUCLEOTIDE SEQUENCE</scope>
    <source>
        <strain evidence="2">LMG 28126</strain>
    </source>
</reference>
<evidence type="ECO:0000313" key="3">
    <source>
        <dbReference type="Proteomes" id="UP000706333"/>
    </source>
</evidence>
<proteinExistence type="predicted"/>
<keyword evidence="3" id="KW-1185">Reference proteome</keyword>
<sequence>MHAVDPEGRRRVVAVQAGDRRIWVKRPERLTLRLRLQKGSSDKSFAREAVALHELSGRGLPVAELVAATPGLLAVADCGEPLRTILRDPARPADERARAARAGGAALAALHGAGVAHGRPDLRDICWDGSRATLIDFERYTPGPASVALMRTDLVIMVFAAVVALGPDAPELAALCAGYRRAAPPEPWQAAARLARGLARVAPLLRLLAPLDGKRGEIAAVAPTLRVLIDPPADGATDGSADGTADRLADPPPDASGNPRSGCAGAPAAITKP</sequence>
<name>A0A934WHU1_9RHOB</name>
<dbReference type="Proteomes" id="UP000706333">
    <property type="component" value="Unassembled WGS sequence"/>
</dbReference>
<dbReference type="AlphaFoldDB" id="A0A934WHU1"/>
<organism evidence="2 3">
    <name type="scientific">Rhodobaculum claviforme</name>
    <dbReference type="NCBI Taxonomy" id="1549854"/>
    <lineage>
        <taxon>Bacteria</taxon>
        <taxon>Pseudomonadati</taxon>
        <taxon>Pseudomonadota</taxon>
        <taxon>Alphaproteobacteria</taxon>
        <taxon>Rhodobacterales</taxon>
        <taxon>Paracoccaceae</taxon>
        <taxon>Rhodobaculum</taxon>
    </lineage>
</organism>
<dbReference type="SUPFAM" id="SSF56112">
    <property type="entry name" value="Protein kinase-like (PK-like)"/>
    <property type="match status" value="1"/>
</dbReference>
<evidence type="ECO:0008006" key="4">
    <source>
        <dbReference type="Google" id="ProtNLM"/>
    </source>
</evidence>
<comment type="caution">
    <text evidence="2">The sequence shown here is derived from an EMBL/GenBank/DDBJ whole genome shotgun (WGS) entry which is preliminary data.</text>
</comment>
<protein>
    <recommendedName>
        <fullName evidence="4">tRNA A-37 threonylcarbamoyl transferase component Bud32</fullName>
    </recommendedName>
</protein>
<accession>A0A934WHU1</accession>
<reference evidence="2" key="1">
    <citation type="submission" date="2017-05" db="EMBL/GenBank/DDBJ databases">
        <authorList>
            <person name="Imhoff J.F."/>
            <person name="Rahn T."/>
            <person name="Kuenzel S."/>
            <person name="Neulinger S.C."/>
        </authorList>
    </citation>
    <scope>NUCLEOTIDE SEQUENCE</scope>
    <source>
        <strain evidence="2">LMG 28126</strain>
    </source>
</reference>
<evidence type="ECO:0000313" key="2">
    <source>
        <dbReference type="EMBL" id="MBK5925873.1"/>
    </source>
</evidence>
<dbReference type="EMBL" id="NHSD01000043">
    <property type="protein sequence ID" value="MBK5925873.1"/>
    <property type="molecule type" value="Genomic_DNA"/>
</dbReference>
<dbReference type="InterPro" id="IPR011009">
    <property type="entry name" value="Kinase-like_dom_sf"/>
</dbReference>